<sequence length="351" mass="36543">MTTEVLVEQEGVNDDAVQVVSWLAADGAEVTAGTPLVEVETSKVAVEVPSPGDGYLVRVAAAGQVVAVGGVLARICSSAAEADSLRGSEKAVGAEDTSTDRFSRSALAFVREHGIDLLAFDGFDLVTLDDAERVHRSASAHAGRTDGIVPLSRAKTVEVERLLAANVLNAALSVQFDGTALRASCADADLPSLRQLALFVRAVAVALCDFPDLNAFYDNGIRHYDSINVGVAIDLGDGLQVGVVHGADQADGDDVEARVADLMARYVDADLELSDVTGATVTVSDLSMDGVLSFQPLLNHRQALAIGVGGDPSLPGEPFTITATFDHRVTSGREVSQFLGACRRELGVSGA</sequence>
<dbReference type="InterPro" id="IPR023213">
    <property type="entry name" value="CAT-like_dom_sf"/>
</dbReference>
<evidence type="ECO:0000313" key="9">
    <source>
        <dbReference type="Proteomes" id="UP000199028"/>
    </source>
</evidence>
<keyword evidence="4 6" id="KW-0450">Lipoyl</keyword>
<dbReference type="CDD" id="cd06849">
    <property type="entry name" value="lipoyl_domain"/>
    <property type="match status" value="1"/>
</dbReference>
<organism evidence="8 9">
    <name type="scientific">Lentzea flaviverrucosa</name>
    <dbReference type="NCBI Taxonomy" id="200379"/>
    <lineage>
        <taxon>Bacteria</taxon>
        <taxon>Bacillati</taxon>
        <taxon>Actinomycetota</taxon>
        <taxon>Actinomycetes</taxon>
        <taxon>Pseudonocardiales</taxon>
        <taxon>Pseudonocardiaceae</taxon>
        <taxon>Lentzea</taxon>
    </lineage>
</organism>
<dbReference type="GO" id="GO:0031405">
    <property type="term" value="F:lipoic acid binding"/>
    <property type="evidence" value="ECO:0007669"/>
    <property type="project" value="TreeGrafter"/>
</dbReference>
<dbReference type="SUPFAM" id="SSF51230">
    <property type="entry name" value="Single hybrid motif"/>
    <property type="match status" value="1"/>
</dbReference>
<evidence type="ECO:0000256" key="5">
    <source>
        <dbReference type="ARBA" id="ARBA00023315"/>
    </source>
</evidence>
<dbReference type="InterPro" id="IPR001078">
    <property type="entry name" value="2-oxoacid_DH_actylTfrase"/>
</dbReference>
<dbReference type="EC" id="2.3.1.-" evidence="6"/>
<evidence type="ECO:0000313" key="8">
    <source>
        <dbReference type="EMBL" id="SES37507.1"/>
    </source>
</evidence>
<gene>
    <name evidence="8" type="ORF">SAMN05216195_112238</name>
</gene>
<dbReference type="GO" id="GO:0016407">
    <property type="term" value="F:acetyltransferase activity"/>
    <property type="evidence" value="ECO:0007669"/>
    <property type="project" value="TreeGrafter"/>
</dbReference>
<dbReference type="RefSeq" id="WP_090069558.1">
    <property type="nucleotide sequence ID" value="NZ_FOFT01000012.1"/>
</dbReference>
<comment type="similarity">
    <text evidence="2 6">Belongs to the 2-oxoacid dehydrogenase family.</text>
</comment>
<dbReference type="Pfam" id="PF00364">
    <property type="entry name" value="Biotin_lipoyl"/>
    <property type="match status" value="1"/>
</dbReference>
<keyword evidence="9" id="KW-1185">Reference proteome</keyword>
<dbReference type="Gene3D" id="3.30.559.10">
    <property type="entry name" value="Chloramphenicol acetyltransferase-like domain"/>
    <property type="match status" value="1"/>
</dbReference>
<reference evidence="9" key="1">
    <citation type="submission" date="2016-10" db="EMBL/GenBank/DDBJ databases">
        <authorList>
            <person name="Varghese N."/>
            <person name="Submissions S."/>
        </authorList>
    </citation>
    <scope>NUCLEOTIDE SEQUENCE [LARGE SCALE GENOMIC DNA]</scope>
    <source>
        <strain evidence="9">CGMCC 4.578</strain>
    </source>
</reference>
<protein>
    <recommendedName>
        <fullName evidence="6">Dihydrolipoamide acetyltransferase component of pyruvate dehydrogenase complex</fullName>
        <ecNumber evidence="6">2.3.1.-</ecNumber>
    </recommendedName>
</protein>
<dbReference type="AlphaFoldDB" id="A0A1H9WUY5"/>
<feature type="domain" description="Lipoyl-binding" evidence="7">
    <location>
        <begin position="2"/>
        <end position="76"/>
    </location>
</feature>
<dbReference type="SUPFAM" id="SSF52777">
    <property type="entry name" value="CoA-dependent acyltransferases"/>
    <property type="match status" value="1"/>
</dbReference>
<dbReference type="PROSITE" id="PS50968">
    <property type="entry name" value="BIOTINYL_LIPOYL"/>
    <property type="match status" value="1"/>
</dbReference>
<dbReference type="EMBL" id="FOFT01000012">
    <property type="protein sequence ID" value="SES37507.1"/>
    <property type="molecule type" value="Genomic_DNA"/>
</dbReference>
<proteinExistence type="inferred from homology"/>
<dbReference type="InterPro" id="IPR000089">
    <property type="entry name" value="Biotin_lipoyl"/>
</dbReference>
<evidence type="ECO:0000259" key="7">
    <source>
        <dbReference type="PROSITE" id="PS50968"/>
    </source>
</evidence>
<dbReference type="Pfam" id="PF00198">
    <property type="entry name" value="2-oxoacid_dh"/>
    <property type="match status" value="1"/>
</dbReference>
<dbReference type="InterPro" id="IPR050743">
    <property type="entry name" value="2-oxoacid_DH_E2_comp"/>
</dbReference>
<comment type="cofactor">
    <cofactor evidence="1 6">
        <name>(R)-lipoate</name>
        <dbReference type="ChEBI" id="CHEBI:83088"/>
    </cofactor>
</comment>
<dbReference type="PROSITE" id="PS00189">
    <property type="entry name" value="LIPOYL"/>
    <property type="match status" value="1"/>
</dbReference>
<name>A0A1H9WUY5_9PSEU</name>
<evidence type="ECO:0000256" key="6">
    <source>
        <dbReference type="RuleBase" id="RU003423"/>
    </source>
</evidence>
<dbReference type="GO" id="GO:0005737">
    <property type="term" value="C:cytoplasm"/>
    <property type="evidence" value="ECO:0007669"/>
    <property type="project" value="TreeGrafter"/>
</dbReference>
<evidence type="ECO:0000256" key="1">
    <source>
        <dbReference type="ARBA" id="ARBA00001938"/>
    </source>
</evidence>
<dbReference type="OrthoDB" id="3681540at2"/>
<dbReference type="Proteomes" id="UP000199028">
    <property type="component" value="Unassembled WGS sequence"/>
</dbReference>
<keyword evidence="3 6" id="KW-0808">Transferase</keyword>
<accession>A0A1H9WUY5</accession>
<evidence type="ECO:0000256" key="3">
    <source>
        <dbReference type="ARBA" id="ARBA00022679"/>
    </source>
</evidence>
<evidence type="ECO:0000256" key="4">
    <source>
        <dbReference type="ARBA" id="ARBA00022823"/>
    </source>
</evidence>
<dbReference type="InterPro" id="IPR003016">
    <property type="entry name" value="2-oxoA_DH_lipoyl-BS"/>
</dbReference>
<dbReference type="PANTHER" id="PTHR43178">
    <property type="entry name" value="DIHYDROLIPOAMIDE ACETYLTRANSFERASE COMPONENT OF PYRUVATE DEHYDROGENASE COMPLEX"/>
    <property type="match status" value="1"/>
</dbReference>
<dbReference type="PANTHER" id="PTHR43178:SF5">
    <property type="entry name" value="LIPOAMIDE ACYLTRANSFERASE COMPONENT OF BRANCHED-CHAIN ALPHA-KETO ACID DEHYDROGENASE COMPLEX, MITOCHONDRIAL"/>
    <property type="match status" value="1"/>
</dbReference>
<keyword evidence="5 6" id="KW-0012">Acyltransferase</keyword>
<dbReference type="Gene3D" id="2.40.50.100">
    <property type="match status" value="1"/>
</dbReference>
<dbReference type="InterPro" id="IPR011053">
    <property type="entry name" value="Single_hybrid_motif"/>
</dbReference>
<evidence type="ECO:0000256" key="2">
    <source>
        <dbReference type="ARBA" id="ARBA00007317"/>
    </source>
</evidence>